<dbReference type="EMBL" id="CM055096">
    <property type="protein sequence ID" value="KAJ7557410.1"/>
    <property type="molecule type" value="Genomic_DNA"/>
</dbReference>
<accession>A0ACC2DTA0</accession>
<gene>
    <name evidence="1" type="ORF">O6H91_05G125700</name>
</gene>
<reference evidence="2" key="1">
    <citation type="journal article" date="2024" name="Proc. Natl. Acad. Sci. U.S.A.">
        <title>Extraordinary preservation of gene collinearity over three hundred million years revealed in homosporous lycophytes.</title>
        <authorList>
            <person name="Li C."/>
            <person name="Wickell D."/>
            <person name="Kuo L.Y."/>
            <person name="Chen X."/>
            <person name="Nie B."/>
            <person name="Liao X."/>
            <person name="Peng D."/>
            <person name="Ji J."/>
            <person name="Jenkins J."/>
            <person name="Williams M."/>
            <person name="Shu S."/>
            <person name="Plott C."/>
            <person name="Barry K."/>
            <person name="Rajasekar S."/>
            <person name="Grimwood J."/>
            <person name="Han X."/>
            <person name="Sun S."/>
            <person name="Hou Z."/>
            <person name="He W."/>
            <person name="Dai G."/>
            <person name="Sun C."/>
            <person name="Schmutz J."/>
            <person name="Leebens-Mack J.H."/>
            <person name="Li F.W."/>
            <person name="Wang L."/>
        </authorList>
    </citation>
    <scope>NUCLEOTIDE SEQUENCE [LARGE SCALE GENOMIC DNA]</scope>
    <source>
        <strain evidence="2">cv. PW_Plant_1</strain>
    </source>
</reference>
<name>A0ACC2DTA0_DIPCM</name>
<comment type="caution">
    <text evidence="1">The sequence shown here is derived from an EMBL/GenBank/DDBJ whole genome shotgun (WGS) entry which is preliminary data.</text>
</comment>
<evidence type="ECO:0000313" key="1">
    <source>
        <dbReference type="EMBL" id="KAJ7557410.1"/>
    </source>
</evidence>
<proteinExistence type="predicted"/>
<evidence type="ECO:0000313" key="2">
    <source>
        <dbReference type="Proteomes" id="UP001162992"/>
    </source>
</evidence>
<dbReference type="Proteomes" id="UP001162992">
    <property type="component" value="Chromosome 5"/>
</dbReference>
<protein>
    <submittedName>
        <fullName evidence="1">Uncharacterized protein</fullName>
    </submittedName>
</protein>
<sequence>MAMLQVALQKSAAVRVLEQPRQSVRALLGSNKSCQPKVDAIMRSDCQTGESFTHLKLTAEKMVQEQACVKADLQIAKAKLQKSEEQIRSLESKLRDISNENAMLKVKQNEDMKLWKGLDSKVLSTRTYFDQITDTLNDLENQVQQAESTKKFFEEKMEERAKFYEGIKGKIDDLSLKRNEAEKDAQRWKTEATELRKEFDSLKDSYTRELAEAEKMSSRKEELERELKHVEHSNKDASATIELLQNELESKQRDLAQKTHEFAALNNVYIVLLQSKAEMDIRTQDLENCLDSATKANKNLEEQNSLLTMKISELEKANALAASNTERLLTEVANCNAWAKEERQAKEAILSELKELTSQFQEQYHLKKNLEEKVEEAGRKVQELQCTIKAKDDDYAERSRAVEAEITSYERKLAEASTEKERLQNVTHDLEEKAFNLSKHVDNLELNKDNLVKKISQMEADHLRNVESAKEEIQQNKDEIVRLVQMDLENAEKLRLCEAELNQLREERLEISSSNDELMAKRKLLEVKNLELETKLASAEKITTDIRKQSQLQLESKQAELTKHLKEISQRNNQEMNDMRRKYEIETKDAVLEEQQRAESSLEIFKQECEQQLAKEHEASAEKLRVLQLEHEKLIIRTKDDFEEERKLLKLKYEEDLQKVQKELHSELTKQRENGSKELEIKIRALQNQRQTEINELKSQQESYLLETSKDHEMRLKILEDQHEQTILKIQESHQKDLDEYKEKLLLWKAKVETAETGDVLSNIEKCKESEQRMCNIKTTQDHIPLVTQNTQVNKLRSRKDKARTNTLRNVPTHSTKVTQHEYEVATSDGKKTITKRKRTKSTVMYEEKSDGASVDITERNSKKRSKSTLKGQRKKQLDSHGTLKELFGGGCLDPYNGDPYAFD</sequence>
<organism evidence="1 2">
    <name type="scientific">Diphasiastrum complanatum</name>
    <name type="common">Issler's clubmoss</name>
    <name type="synonym">Lycopodium complanatum</name>
    <dbReference type="NCBI Taxonomy" id="34168"/>
    <lineage>
        <taxon>Eukaryota</taxon>
        <taxon>Viridiplantae</taxon>
        <taxon>Streptophyta</taxon>
        <taxon>Embryophyta</taxon>
        <taxon>Tracheophyta</taxon>
        <taxon>Lycopodiopsida</taxon>
        <taxon>Lycopodiales</taxon>
        <taxon>Lycopodiaceae</taxon>
        <taxon>Lycopodioideae</taxon>
        <taxon>Diphasiastrum</taxon>
    </lineage>
</organism>
<keyword evidence="2" id="KW-1185">Reference proteome</keyword>